<dbReference type="AlphaFoldDB" id="A0A0F8Z6H8"/>
<dbReference type="EMBL" id="LAZR01065355">
    <property type="protein sequence ID" value="KKK55726.1"/>
    <property type="molecule type" value="Genomic_DNA"/>
</dbReference>
<reference evidence="1" key="1">
    <citation type="journal article" date="2015" name="Nature">
        <title>Complex archaea that bridge the gap between prokaryotes and eukaryotes.</title>
        <authorList>
            <person name="Spang A."/>
            <person name="Saw J.H."/>
            <person name="Jorgensen S.L."/>
            <person name="Zaremba-Niedzwiedzka K."/>
            <person name="Martijn J."/>
            <person name="Lind A.E."/>
            <person name="van Eijk R."/>
            <person name="Schleper C."/>
            <person name="Guy L."/>
            <person name="Ettema T.J."/>
        </authorList>
    </citation>
    <scope>NUCLEOTIDE SEQUENCE</scope>
</reference>
<gene>
    <name evidence="1" type="ORF">LCGC14_3071670</name>
</gene>
<evidence type="ECO:0000313" key="1">
    <source>
        <dbReference type="EMBL" id="KKK55726.1"/>
    </source>
</evidence>
<organism evidence="1">
    <name type="scientific">marine sediment metagenome</name>
    <dbReference type="NCBI Taxonomy" id="412755"/>
    <lineage>
        <taxon>unclassified sequences</taxon>
        <taxon>metagenomes</taxon>
        <taxon>ecological metagenomes</taxon>
    </lineage>
</organism>
<sequence>MFPWTTVFTSSFATDHGSLGGLADDDHLQYIKDSEFTAADEVIVGTGSGTFGQVTLGASQFLAKKAAGAATNVTAAEAMAILSGVAGAAFDFNSQNLTSVGTLNTHTIPGGTDTLAMLAATQELDNKTLDSSVLKGTFTASGTVVLPAFTLGGTMDANSQALINVLDLDLGTESLTGTFSATLTAANAGTAWLIMSKDTSDILRPRL</sequence>
<protein>
    <submittedName>
        <fullName evidence="1">Uncharacterized protein</fullName>
    </submittedName>
</protein>
<accession>A0A0F8Z6H8</accession>
<proteinExistence type="predicted"/>
<feature type="non-terminal residue" evidence="1">
    <location>
        <position position="207"/>
    </location>
</feature>
<comment type="caution">
    <text evidence="1">The sequence shown here is derived from an EMBL/GenBank/DDBJ whole genome shotgun (WGS) entry which is preliminary data.</text>
</comment>
<name>A0A0F8Z6H8_9ZZZZ</name>